<gene>
    <name evidence="6" type="ORF">BU251_08680</name>
</gene>
<evidence type="ECO:0000313" key="7">
    <source>
        <dbReference type="Proteomes" id="UP000287243"/>
    </source>
</evidence>
<feature type="domain" description="ABC transporter" evidence="5">
    <location>
        <begin position="2"/>
        <end position="231"/>
    </location>
</feature>
<name>A0A410P6H5_VELA1</name>
<keyword evidence="2" id="KW-0813">Transport</keyword>
<protein>
    <recommendedName>
        <fullName evidence="5">ABC transporter domain-containing protein</fullName>
    </recommendedName>
</protein>
<dbReference type="InterPro" id="IPR003439">
    <property type="entry name" value="ABC_transporter-like_ATP-bd"/>
</dbReference>
<dbReference type="GO" id="GO:0005524">
    <property type="term" value="F:ATP binding"/>
    <property type="evidence" value="ECO:0007669"/>
    <property type="project" value="UniProtKB-KW"/>
</dbReference>
<organism evidence="6 7">
    <name type="scientific">Velamenicoccus archaeovorus</name>
    <dbReference type="NCBI Taxonomy" id="1930593"/>
    <lineage>
        <taxon>Bacteria</taxon>
        <taxon>Pseudomonadati</taxon>
        <taxon>Candidatus Omnitrophota</taxon>
        <taxon>Candidatus Velamenicoccus</taxon>
    </lineage>
</organism>
<evidence type="ECO:0000256" key="2">
    <source>
        <dbReference type="ARBA" id="ARBA00022448"/>
    </source>
</evidence>
<dbReference type="RefSeq" id="WP_128700756.1">
    <property type="nucleotide sequence ID" value="NZ_CP019384.1"/>
</dbReference>
<dbReference type="Proteomes" id="UP000287243">
    <property type="component" value="Chromosome"/>
</dbReference>
<dbReference type="PROSITE" id="PS50893">
    <property type="entry name" value="ABC_TRANSPORTER_2"/>
    <property type="match status" value="1"/>
</dbReference>
<accession>A0A410P6H5</accession>
<keyword evidence="7" id="KW-1185">Reference proteome</keyword>
<evidence type="ECO:0000313" key="6">
    <source>
        <dbReference type="EMBL" id="QAT17789.1"/>
    </source>
</evidence>
<dbReference type="OrthoDB" id="9785229at2"/>
<dbReference type="PANTHER" id="PTHR43335:SF4">
    <property type="entry name" value="ABC TRANSPORTER, ATP-BINDING PROTEIN"/>
    <property type="match status" value="1"/>
</dbReference>
<dbReference type="Gene3D" id="3.40.50.300">
    <property type="entry name" value="P-loop containing nucleotide triphosphate hydrolases"/>
    <property type="match status" value="1"/>
</dbReference>
<sequence length="312" mass="34502">MITSKNLSMHYGSTIALDDVSFDVNEKEIVGLLGPNGAGKTTLMRILTTFIYPTRGTAVVDGHDVTQDPLAVRKIIGYLPETPPLYMDMRVDEFIDFVGRSRGLSGHELKKRIDWVVEATKIAGVWKHVVCELSLGYRQRVGLAQALVHDPRVVILDEPTSGLDPMQIIGIRQLIKELAKTKTIIFSTHILQEASAVADRLIIIDRGKVIANNTPAELKKIKGKESLVYVTLTAPKNEAFVVLRSIPGVRDIKVAGESGSHVRFLCTTSSFDEVGIFVNQAVKQRGWVLKELALQEPSLEEVFLSLFKTADK</sequence>
<dbReference type="SMART" id="SM00382">
    <property type="entry name" value="AAA"/>
    <property type="match status" value="1"/>
</dbReference>
<proteinExistence type="inferred from homology"/>
<reference evidence="6 7" key="1">
    <citation type="submission" date="2017-01" db="EMBL/GenBank/DDBJ databases">
        <title>First insights into the biology of 'candidatus Vampirococcus archaeovorus'.</title>
        <authorList>
            <person name="Kizina J."/>
            <person name="Jordan S."/>
            <person name="Stueber K."/>
            <person name="Reinhardt R."/>
            <person name="Harder J."/>
        </authorList>
    </citation>
    <scope>NUCLEOTIDE SEQUENCE [LARGE SCALE GENOMIC DNA]</scope>
    <source>
        <strain evidence="6 7">LiM</strain>
    </source>
</reference>
<dbReference type="Pfam" id="PF00005">
    <property type="entry name" value="ABC_tran"/>
    <property type="match status" value="1"/>
</dbReference>
<dbReference type="AlphaFoldDB" id="A0A410P6H5"/>
<evidence type="ECO:0000259" key="5">
    <source>
        <dbReference type="PROSITE" id="PS50893"/>
    </source>
</evidence>
<dbReference type="EMBL" id="CP019384">
    <property type="protein sequence ID" value="QAT17789.1"/>
    <property type="molecule type" value="Genomic_DNA"/>
</dbReference>
<evidence type="ECO:0000256" key="3">
    <source>
        <dbReference type="ARBA" id="ARBA00022741"/>
    </source>
</evidence>
<dbReference type="InterPro" id="IPR003593">
    <property type="entry name" value="AAA+_ATPase"/>
</dbReference>
<keyword evidence="4" id="KW-0067">ATP-binding</keyword>
<dbReference type="PANTHER" id="PTHR43335">
    <property type="entry name" value="ABC TRANSPORTER, ATP-BINDING PROTEIN"/>
    <property type="match status" value="1"/>
</dbReference>
<dbReference type="InterPro" id="IPR027417">
    <property type="entry name" value="P-loop_NTPase"/>
</dbReference>
<evidence type="ECO:0000256" key="1">
    <source>
        <dbReference type="ARBA" id="ARBA00005417"/>
    </source>
</evidence>
<evidence type="ECO:0000256" key="4">
    <source>
        <dbReference type="ARBA" id="ARBA00022840"/>
    </source>
</evidence>
<dbReference type="CDD" id="cd03230">
    <property type="entry name" value="ABC_DR_subfamily_A"/>
    <property type="match status" value="1"/>
</dbReference>
<dbReference type="KEGG" id="vai:BU251_08680"/>
<dbReference type="SUPFAM" id="SSF52540">
    <property type="entry name" value="P-loop containing nucleoside triphosphate hydrolases"/>
    <property type="match status" value="1"/>
</dbReference>
<comment type="similarity">
    <text evidence="1">Belongs to the ABC transporter superfamily.</text>
</comment>
<keyword evidence="3" id="KW-0547">Nucleotide-binding</keyword>
<dbReference type="GO" id="GO:0016887">
    <property type="term" value="F:ATP hydrolysis activity"/>
    <property type="evidence" value="ECO:0007669"/>
    <property type="project" value="InterPro"/>
</dbReference>